<dbReference type="AlphaFoldDB" id="A0AAV7JLM2"/>
<feature type="compositionally biased region" description="Basic and acidic residues" evidence="1">
    <location>
        <begin position="55"/>
        <end position="65"/>
    </location>
</feature>
<dbReference type="PANTHER" id="PTHR46060">
    <property type="entry name" value="MARINER MOS1 TRANSPOSASE-LIKE PROTEIN"/>
    <property type="match status" value="1"/>
</dbReference>
<proteinExistence type="predicted"/>
<gene>
    <name evidence="2" type="ORF">LOD99_6408</name>
</gene>
<protein>
    <submittedName>
        <fullName evidence="2">Transposase</fullName>
    </submittedName>
</protein>
<dbReference type="PANTHER" id="PTHR46060:SF1">
    <property type="entry name" value="MARINER MOS1 TRANSPOSASE-LIKE PROTEIN"/>
    <property type="match status" value="1"/>
</dbReference>
<dbReference type="Proteomes" id="UP001165289">
    <property type="component" value="Unassembled WGS sequence"/>
</dbReference>
<comment type="caution">
    <text evidence="2">The sequence shown here is derived from an EMBL/GenBank/DDBJ whole genome shotgun (WGS) entry which is preliminary data.</text>
</comment>
<evidence type="ECO:0000313" key="2">
    <source>
        <dbReference type="EMBL" id="KAI6649858.1"/>
    </source>
</evidence>
<accession>A0AAV7JLM2</accession>
<evidence type="ECO:0000313" key="3">
    <source>
        <dbReference type="Proteomes" id="UP001165289"/>
    </source>
</evidence>
<dbReference type="EMBL" id="JAKMXF010000317">
    <property type="protein sequence ID" value="KAI6649858.1"/>
    <property type="molecule type" value="Genomic_DNA"/>
</dbReference>
<reference evidence="2 3" key="1">
    <citation type="journal article" date="2023" name="BMC Biol.">
        <title>The compact genome of the sponge Oopsacas minuta (Hexactinellida) is lacking key metazoan core genes.</title>
        <authorList>
            <person name="Santini S."/>
            <person name="Schenkelaars Q."/>
            <person name="Jourda C."/>
            <person name="Duchesne M."/>
            <person name="Belahbib H."/>
            <person name="Rocher C."/>
            <person name="Selva M."/>
            <person name="Riesgo A."/>
            <person name="Vervoort M."/>
            <person name="Leys S.P."/>
            <person name="Kodjabachian L."/>
            <person name="Le Bivic A."/>
            <person name="Borchiellini C."/>
            <person name="Claverie J.M."/>
            <person name="Renard E."/>
        </authorList>
    </citation>
    <scope>NUCLEOTIDE SEQUENCE [LARGE SCALE GENOMIC DNA]</scope>
    <source>
        <strain evidence="2">SPO-2</strain>
    </source>
</reference>
<feature type="region of interest" description="Disordered" evidence="1">
    <location>
        <begin position="55"/>
        <end position="77"/>
    </location>
</feature>
<sequence>MASNLKFEQRSYIKIRTLLVIGPNDILIDLEVVYGDASLSYTTVKEWTKRFHEGRESLKDEERIGPPRSAVTSSNTSEIRWRVKEDPHITVEELVMSVGISTGAVHFVLIDELKDNKVSSRWIPHSLTKDQKGRG</sequence>
<evidence type="ECO:0000256" key="1">
    <source>
        <dbReference type="SAM" id="MobiDB-lite"/>
    </source>
</evidence>
<keyword evidence="3" id="KW-1185">Reference proteome</keyword>
<organism evidence="2 3">
    <name type="scientific">Oopsacas minuta</name>
    <dbReference type="NCBI Taxonomy" id="111878"/>
    <lineage>
        <taxon>Eukaryota</taxon>
        <taxon>Metazoa</taxon>
        <taxon>Porifera</taxon>
        <taxon>Hexactinellida</taxon>
        <taxon>Hexasterophora</taxon>
        <taxon>Lyssacinosida</taxon>
        <taxon>Leucopsacidae</taxon>
        <taxon>Oopsacas</taxon>
    </lineage>
</organism>
<name>A0AAV7JLM2_9METZ</name>
<dbReference type="InterPro" id="IPR052709">
    <property type="entry name" value="Transposase-MT_Hybrid"/>
</dbReference>